<evidence type="ECO:0000313" key="14">
    <source>
        <dbReference type="Proteomes" id="UP000325113"/>
    </source>
</evidence>
<dbReference type="GO" id="GO:0005509">
    <property type="term" value="F:calcium ion binding"/>
    <property type="evidence" value="ECO:0007669"/>
    <property type="project" value="InterPro"/>
</dbReference>
<dbReference type="OMA" id="WQLMRKN"/>
<dbReference type="InterPro" id="IPR036872">
    <property type="entry name" value="CH_dom_sf"/>
</dbReference>
<evidence type="ECO:0000313" key="7">
    <source>
        <dbReference type="EMBL" id="KAA0151998.1"/>
    </source>
</evidence>
<dbReference type="FunFam" id="1.10.418.10:FF:000010">
    <property type="entry name" value="Plastin-3 isoform 1"/>
    <property type="match status" value="1"/>
</dbReference>
<evidence type="ECO:0000259" key="5">
    <source>
        <dbReference type="PROSITE" id="PS50021"/>
    </source>
</evidence>
<keyword evidence="4" id="KW-0009">Actin-binding</keyword>
<dbReference type="SUPFAM" id="SSF47576">
    <property type="entry name" value="Calponin-homology domain, CH-domain"/>
    <property type="match status" value="1"/>
</dbReference>
<keyword evidence="1" id="KW-0479">Metal-binding</keyword>
<dbReference type="PROSITE" id="PS50222">
    <property type="entry name" value="EF_HAND_2"/>
    <property type="match status" value="2"/>
</dbReference>
<evidence type="ECO:0000313" key="11">
    <source>
        <dbReference type="Proteomes" id="UP000322899"/>
    </source>
</evidence>
<dbReference type="FunFam" id="1.10.238.10:FF:000003">
    <property type="entry name" value="Calmodulin A"/>
    <property type="match status" value="1"/>
</dbReference>
<dbReference type="InterPro" id="IPR011992">
    <property type="entry name" value="EF-hand-dom_pair"/>
</dbReference>
<dbReference type="CDD" id="cd21219">
    <property type="entry name" value="CH_PLS_FIM_rpt3"/>
    <property type="match status" value="1"/>
</dbReference>
<dbReference type="InterPro" id="IPR018247">
    <property type="entry name" value="EF_Hand_1_Ca_BS"/>
</dbReference>
<dbReference type="GO" id="GO:0032432">
    <property type="term" value="C:actin filament bundle"/>
    <property type="evidence" value="ECO:0007669"/>
    <property type="project" value="TreeGrafter"/>
</dbReference>
<dbReference type="Gene3D" id="1.10.418.10">
    <property type="entry name" value="Calponin-like domain"/>
    <property type="match status" value="4"/>
</dbReference>
<gene>
    <name evidence="10" type="ORF">FNF27_05255</name>
    <name evidence="9" type="ORF">FNF28_02623</name>
    <name evidence="7" type="ORF">FNF29_04113</name>
    <name evidence="8" type="ORF">FNF31_01549</name>
</gene>
<dbReference type="PANTHER" id="PTHR19961:SF18">
    <property type="entry name" value="FI19014P1"/>
    <property type="match status" value="1"/>
</dbReference>
<dbReference type="EMBL" id="VLTL01000030">
    <property type="protein sequence ID" value="KAA0168205.1"/>
    <property type="molecule type" value="Genomic_DNA"/>
</dbReference>
<feature type="domain" description="Calponin-homology (CH)" evidence="5">
    <location>
        <begin position="272"/>
        <end position="376"/>
    </location>
</feature>
<comment type="caution">
    <text evidence="8">The sequence shown here is derived from an EMBL/GenBank/DDBJ whole genome shotgun (WGS) entry which is preliminary data.</text>
</comment>
<dbReference type="Proteomes" id="UP000323011">
    <property type="component" value="Unassembled WGS sequence"/>
</dbReference>
<dbReference type="Pfam" id="PF00307">
    <property type="entry name" value="CH"/>
    <property type="match status" value="4"/>
</dbReference>
<feature type="domain" description="EF-hand" evidence="6">
    <location>
        <begin position="21"/>
        <end position="56"/>
    </location>
</feature>
<keyword evidence="12" id="KW-1185">Reference proteome</keyword>
<keyword evidence="2" id="KW-0677">Repeat</keyword>
<evidence type="ECO:0000313" key="8">
    <source>
        <dbReference type="EMBL" id="KAA0166325.1"/>
    </source>
</evidence>
<dbReference type="InterPro" id="IPR002048">
    <property type="entry name" value="EF_hand_dom"/>
</dbReference>
<evidence type="ECO:0000313" key="13">
    <source>
        <dbReference type="Proteomes" id="UP000324907"/>
    </source>
</evidence>
<accession>A0A5A8DLI9</accession>
<feature type="domain" description="Calponin-homology (CH)" evidence="5">
    <location>
        <begin position="529"/>
        <end position="637"/>
    </location>
</feature>
<dbReference type="SMART" id="SM00033">
    <property type="entry name" value="CH"/>
    <property type="match status" value="4"/>
</dbReference>
<feature type="domain" description="Calponin-homology (CH)" evidence="5">
    <location>
        <begin position="403"/>
        <end position="517"/>
    </location>
</feature>
<dbReference type="GO" id="GO:0005737">
    <property type="term" value="C:cytoplasm"/>
    <property type="evidence" value="ECO:0007669"/>
    <property type="project" value="TreeGrafter"/>
</dbReference>
<dbReference type="Proteomes" id="UP000322899">
    <property type="component" value="Unassembled WGS sequence"/>
</dbReference>
<dbReference type="PANTHER" id="PTHR19961">
    <property type="entry name" value="FIMBRIN/PLASTIN"/>
    <property type="match status" value="1"/>
</dbReference>
<keyword evidence="3" id="KW-0106">Calcium</keyword>
<dbReference type="InterPro" id="IPR039959">
    <property type="entry name" value="Fimbrin/Plastin"/>
</dbReference>
<evidence type="ECO:0000256" key="1">
    <source>
        <dbReference type="ARBA" id="ARBA00022723"/>
    </source>
</evidence>
<organism evidence="8 14">
    <name type="scientific">Cafeteria roenbergensis</name>
    <name type="common">Marine flagellate</name>
    <dbReference type="NCBI Taxonomy" id="33653"/>
    <lineage>
        <taxon>Eukaryota</taxon>
        <taxon>Sar</taxon>
        <taxon>Stramenopiles</taxon>
        <taxon>Bigyra</taxon>
        <taxon>Opalozoa</taxon>
        <taxon>Bicosoecida</taxon>
        <taxon>Cafeteriaceae</taxon>
        <taxon>Cafeteria</taxon>
    </lineage>
</organism>
<dbReference type="CDD" id="cd21220">
    <property type="entry name" value="CH_PLS_FIM_rpt4"/>
    <property type="match status" value="1"/>
</dbReference>
<name>A0A5A8DLI9_CAFRO</name>
<dbReference type="PROSITE" id="PS00018">
    <property type="entry name" value="EF_HAND_1"/>
    <property type="match status" value="2"/>
</dbReference>
<dbReference type="EMBL" id="VLTN01000023">
    <property type="protein sequence ID" value="KAA0151998.1"/>
    <property type="molecule type" value="Genomic_DNA"/>
</dbReference>
<evidence type="ECO:0000256" key="2">
    <source>
        <dbReference type="ARBA" id="ARBA00022737"/>
    </source>
</evidence>
<feature type="domain" description="EF-hand" evidence="6">
    <location>
        <begin position="57"/>
        <end position="92"/>
    </location>
</feature>
<evidence type="ECO:0000256" key="3">
    <source>
        <dbReference type="ARBA" id="ARBA00022837"/>
    </source>
</evidence>
<evidence type="ECO:0000313" key="10">
    <source>
        <dbReference type="EMBL" id="KAA0173331.1"/>
    </source>
</evidence>
<dbReference type="EMBL" id="VLTM01000009">
    <property type="protein sequence ID" value="KAA0166325.1"/>
    <property type="molecule type" value="Genomic_DNA"/>
</dbReference>
<dbReference type="SMART" id="SM00054">
    <property type="entry name" value="EFh"/>
    <property type="match status" value="2"/>
</dbReference>
<dbReference type="PROSITE" id="PS50021">
    <property type="entry name" value="CH"/>
    <property type="match status" value="4"/>
</dbReference>
<dbReference type="CDD" id="cd00051">
    <property type="entry name" value="EFh"/>
    <property type="match status" value="1"/>
</dbReference>
<dbReference type="GO" id="GO:0051639">
    <property type="term" value="P:actin filament network formation"/>
    <property type="evidence" value="ECO:0007669"/>
    <property type="project" value="TreeGrafter"/>
</dbReference>
<dbReference type="Proteomes" id="UP000325113">
    <property type="component" value="Unassembled WGS sequence"/>
</dbReference>
<dbReference type="InterPro" id="IPR001715">
    <property type="entry name" value="CH_dom"/>
</dbReference>
<dbReference type="Pfam" id="PF13499">
    <property type="entry name" value="EF-hand_7"/>
    <property type="match status" value="1"/>
</dbReference>
<dbReference type="Gene3D" id="1.10.238.10">
    <property type="entry name" value="EF-hand"/>
    <property type="match status" value="1"/>
</dbReference>
<dbReference type="SUPFAM" id="SSF47473">
    <property type="entry name" value="EF-hand"/>
    <property type="match status" value="1"/>
</dbReference>
<dbReference type="GO" id="GO:0005884">
    <property type="term" value="C:actin filament"/>
    <property type="evidence" value="ECO:0007669"/>
    <property type="project" value="TreeGrafter"/>
</dbReference>
<evidence type="ECO:0000256" key="4">
    <source>
        <dbReference type="ARBA" id="ARBA00023203"/>
    </source>
</evidence>
<dbReference type="EMBL" id="VLTO01000035">
    <property type="protein sequence ID" value="KAA0173331.1"/>
    <property type="molecule type" value="Genomic_DNA"/>
</dbReference>
<evidence type="ECO:0000313" key="12">
    <source>
        <dbReference type="Proteomes" id="UP000323011"/>
    </source>
</evidence>
<dbReference type="Proteomes" id="UP000324907">
    <property type="component" value="Unassembled WGS sequence"/>
</dbReference>
<dbReference type="GO" id="GO:0051017">
    <property type="term" value="P:actin filament bundle assembly"/>
    <property type="evidence" value="ECO:0007669"/>
    <property type="project" value="InterPro"/>
</dbReference>
<evidence type="ECO:0000259" key="6">
    <source>
        <dbReference type="PROSITE" id="PS50222"/>
    </source>
</evidence>
<evidence type="ECO:0000313" key="9">
    <source>
        <dbReference type="EMBL" id="KAA0168205.1"/>
    </source>
</evidence>
<dbReference type="GO" id="GO:0051015">
    <property type="term" value="F:actin filament binding"/>
    <property type="evidence" value="ECO:0007669"/>
    <property type="project" value="InterPro"/>
</dbReference>
<reference evidence="11 12" key="1">
    <citation type="submission" date="2019-07" db="EMBL/GenBank/DDBJ databases">
        <title>Genomes of Cafeteria roenbergensis.</title>
        <authorList>
            <person name="Fischer M.G."/>
            <person name="Hackl T."/>
            <person name="Roman M."/>
        </authorList>
    </citation>
    <scope>NUCLEOTIDE SEQUENCE [LARGE SCALE GENOMIC DNA]</scope>
    <source>
        <strain evidence="7 12">BVI</strain>
        <strain evidence="8 14">Cflag</strain>
        <strain evidence="10 11">E4-10P</strain>
        <strain evidence="9 13">RCC970-E3</strain>
    </source>
</reference>
<feature type="domain" description="Calponin-homology (CH)" evidence="5">
    <location>
        <begin position="118"/>
        <end position="244"/>
    </location>
</feature>
<sequence>MAAATASLPDAPLTEARIPEDKHALVKATFARFDKDGSGQIANWELREAMKALGEDLTDDACRALIKEVDTDKDGEICFAEFCTMFASVSSNKLKAAAKKMAALTAVEGVHGRHTYSEDEKVAFSEHFNNCFGEDEFCTSSGLIPIDPTSDELFTHIGNGIILCKLVNLAARDTIDERTVNFPKPGKKLNPWEVKENMNLVINSAKSIGCSIVNVHAGDLTDAKGNRTEYIVLGTIWQLIKLHLLAAVNLKEVPELVVLLAEGEELHDLLKLDPESILLRWINFHLARSGYSGKVSNFSSDLADGAAYTYLLSSIEASSIDKAAAVAAEAAERATMVVAAAKDKLSVPAFIQPGDIVRASKRLNLAFCAQIFNTNHGLQAKEEEISAAMEAAVELDEDVEGEGRESKAYRMWLNSLNLGHGNPDGGYFIRSMEDSFLDGICLLEALEKVEPGCTDGVKYVRDPKKLNNFERVANCNKAIDVCKKVGLSVTGWGGRDIADGNNKALLAILSQLMRHQVVGMLKRLGGGKPPKDSEIVAWANETVAASGTDGKITNFRDKSMSSGVFLLQLLQAVESRAVNPSVITTGETDEDKKANARYIVSVARKIGAQVFLSWEDIVEVKPKMMMQLVAGIMYVAKGGVSDE</sequence>
<protein>
    <submittedName>
        <fullName evidence="8">Uncharacterized protein</fullName>
    </submittedName>
</protein>
<dbReference type="OrthoDB" id="431378at2759"/>
<proteinExistence type="predicted"/>
<dbReference type="AlphaFoldDB" id="A0A5A8DLI9"/>